<dbReference type="GO" id="GO:0005829">
    <property type="term" value="C:cytosol"/>
    <property type="evidence" value="ECO:0007669"/>
    <property type="project" value="TreeGrafter"/>
</dbReference>
<dbReference type="PANTHER" id="PTHR30476">
    <property type="entry name" value="UPF0234 PROTEIN YAJQ"/>
    <property type="match status" value="1"/>
</dbReference>
<dbReference type="EMBL" id="AOMT01000022">
    <property type="protein sequence ID" value="KDN25177.1"/>
    <property type="molecule type" value="Genomic_DNA"/>
</dbReference>
<dbReference type="Gene3D" id="3.30.70.990">
    <property type="entry name" value="YajQ-like, domain 2"/>
    <property type="match status" value="1"/>
</dbReference>
<evidence type="ECO:0000313" key="4">
    <source>
        <dbReference type="EMBL" id="KDN25177.1"/>
    </source>
</evidence>
<evidence type="ECO:0000256" key="2">
    <source>
        <dbReference type="ARBA" id="ARBA00093450"/>
    </source>
</evidence>
<dbReference type="RefSeq" id="WP_036365001.1">
    <property type="nucleotide sequence ID" value="NZ_AOMT01000022.1"/>
</dbReference>
<dbReference type="Gene3D" id="3.30.70.860">
    <property type="match status" value="1"/>
</dbReference>
<reference evidence="4 5" key="1">
    <citation type="journal article" date="2014" name="Genome Announc.">
        <title>Draft Genome Sequence of Moraxella bovoculi Strain 237T (ATCC BAA-1259T) Isolated from a Calf with Infectious Bovine Keratoconjunctivitis.</title>
        <authorList>
            <person name="Calcutt M.J."/>
            <person name="Foecking M.F."/>
            <person name="Martin N.T."/>
            <person name="Mhlanga-Mutangadura T."/>
            <person name="Reilly T.J."/>
        </authorList>
    </citation>
    <scope>NUCLEOTIDE SEQUENCE [LARGE SCALE GENOMIC DNA]</scope>
    <source>
        <strain evidence="4 5">237</strain>
    </source>
</reference>
<dbReference type="NCBIfam" id="NF003819">
    <property type="entry name" value="PRK05412.1"/>
    <property type="match status" value="1"/>
</dbReference>
<dbReference type="InterPro" id="IPR035570">
    <property type="entry name" value="UPF0234_N"/>
</dbReference>
<dbReference type="SUPFAM" id="SSF89963">
    <property type="entry name" value="YajQ-like"/>
    <property type="match status" value="2"/>
</dbReference>
<dbReference type="InterPro" id="IPR036183">
    <property type="entry name" value="YajQ-like_sf"/>
</dbReference>
<accession>A0A066UH69</accession>
<dbReference type="Pfam" id="PF04461">
    <property type="entry name" value="YajQ"/>
    <property type="match status" value="1"/>
</dbReference>
<keyword evidence="5" id="KW-1185">Reference proteome</keyword>
<evidence type="ECO:0000256" key="1">
    <source>
        <dbReference type="ARBA" id="ARBA00022741"/>
    </source>
</evidence>
<evidence type="ECO:0000313" key="5">
    <source>
        <dbReference type="Proteomes" id="UP000035860"/>
    </source>
</evidence>
<organism evidence="4 5">
    <name type="scientific">Moraxella bovoculi 237</name>
    <dbReference type="NCBI Taxonomy" id="743974"/>
    <lineage>
        <taxon>Bacteria</taxon>
        <taxon>Pseudomonadati</taxon>
        <taxon>Pseudomonadota</taxon>
        <taxon>Gammaproteobacteria</taxon>
        <taxon>Moraxellales</taxon>
        <taxon>Moraxellaceae</taxon>
        <taxon>Moraxella</taxon>
    </lineage>
</organism>
<dbReference type="HAMAP" id="MF_00632">
    <property type="entry name" value="UPF0234"/>
    <property type="match status" value="1"/>
</dbReference>
<protein>
    <recommendedName>
        <fullName evidence="3">Nucleotide-binding protein MBO_05189</fullName>
    </recommendedName>
</protein>
<dbReference type="GeneID" id="301975029"/>
<proteinExistence type="inferred from homology"/>
<dbReference type="Proteomes" id="UP000035860">
    <property type="component" value="Unassembled WGS sequence"/>
</dbReference>
<sequence length="162" mass="18156">MPSFDIVSELNVQEVRNAIGNTDKEIATRFDFKGSDITVELNEKARTVTITCDNELQSDNVYAIFEKQLIKRGVDLQVLDPQDKAQSGKTVKQVINLKDGLDSDTAKKISKAIKESDLKVSASIQGDKIRVNDKKRDNLQACMAFLKEKSFGVPLQFNNFKD</sequence>
<dbReference type="OrthoDB" id="9801447at2"/>
<evidence type="ECO:0000256" key="3">
    <source>
        <dbReference type="HAMAP-Rule" id="MF_00632"/>
    </source>
</evidence>
<dbReference type="CDD" id="cd11740">
    <property type="entry name" value="YajQ_like"/>
    <property type="match status" value="1"/>
</dbReference>
<dbReference type="eggNOG" id="COG1666">
    <property type="taxonomic scope" value="Bacteria"/>
</dbReference>
<comment type="caution">
    <text evidence="4">The sequence shown here is derived from an EMBL/GenBank/DDBJ whole genome shotgun (WGS) entry which is preliminary data.</text>
</comment>
<dbReference type="InterPro" id="IPR035571">
    <property type="entry name" value="UPF0234-like_C"/>
</dbReference>
<keyword evidence="1 3" id="KW-0547">Nucleotide-binding</keyword>
<comment type="function">
    <text evidence="3">Nucleotide-binding protein.</text>
</comment>
<name>A0A066UH69_9GAMM</name>
<dbReference type="GO" id="GO:0000166">
    <property type="term" value="F:nucleotide binding"/>
    <property type="evidence" value="ECO:0007669"/>
    <property type="project" value="UniProtKB-UniRule"/>
</dbReference>
<dbReference type="AlphaFoldDB" id="A0A066UH69"/>
<comment type="similarity">
    <text evidence="2 3">Belongs to the YajQ family.</text>
</comment>
<dbReference type="PANTHER" id="PTHR30476:SF0">
    <property type="entry name" value="UPF0234 PROTEIN YAJQ"/>
    <property type="match status" value="1"/>
</dbReference>
<dbReference type="InterPro" id="IPR007551">
    <property type="entry name" value="YajQ/Smlt4090-like"/>
</dbReference>
<gene>
    <name evidence="4" type="ORF">MBO_05189</name>
</gene>